<gene>
    <name evidence="7" type="ORF">DFQ59_102310</name>
</gene>
<dbReference type="CDD" id="cd10551">
    <property type="entry name" value="PsrB"/>
    <property type="match status" value="1"/>
</dbReference>
<dbReference type="Pfam" id="PF13247">
    <property type="entry name" value="Fer4_11"/>
    <property type="match status" value="1"/>
</dbReference>
<feature type="domain" description="4Fe-4S ferredoxin-type" evidence="6">
    <location>
        <begin position="52"/>
        <end position="83"/>
    </location>
</feature>
<dbReference type="OrthoDB" id="9779457at2"/>
<evidence type="ECO:0000256" key="3">
    <source>
        <dbReference type="ARBA" id="ARBA00022729"/>
    </source>
</evidence>
<dbReference type="InterPro" id="IPR054822">
    <property type="entry name" value="DsrO-like"/>
</dbReference>
<dbReference type="PROSITE" id="PS51318">
    <property type="entry name" value="TAT"/>
    <property type="match status" value="1"/>
</dbReference>
<evidence type="ECO:0000313" key="8">
    <source>
        <dbReference type="Proteomes" id="UP000252707"/>
    </source>
</evidence>
<keyword evidence="2" id="KW-0479">Metal-binding</keyword>
<dbReference type="GO" id="GO:0046872">
    <property type="term" value="F:metal ion binding"/>
    <property type="evidence" value="ECO:0007669"/>
    <property type="project" value="UniProtKB-KW"/>
</dbReference>
<keyword evidence="4" id="KW-0408">Iron</keyword>
<dbReference type="NCBIfam" id="TIGR01409">
    <property type="entry name" value="TAT_signal_seq"/>
    <property type="match status" value="1"/>
</dbReference>
<dbReference type="NCBIfam" id="NF045797">
    <property type="entry name" value="DsrO"/>
    <property type="match status" value="1"/>
</dbReference>
<evidence type="ECO:0000256" key="1">
    <source>
        <dbReference type="ARBA" id="ARBA00022485"/>
    </source>
</evidence>
<dbReference type="InterPro" id="IPR006311">
    <property type="entry name" value="TAT_signal"/>
</dbReference>
<keyword evidence="3" id="KW-0732">Signal</keyword>
<dbReference type="InterPro" id="IPR017896">
    <property type="entry name" value="4Fe4S_Fe-S-bd"/>
</dbReference>
<dbReference type="EMBL" id="QPJY01000002">
    <property type="protein sequence ID" value="RCX31961.1"/>
    <property type="molecule type" value="Genomic_DNA"/>
</dbReference>
<dbReference type="InterPro" id="IPR050954">
    <property type="entry name" value="ET_IronSulfur_Cluster-Binding"/>
</dbReference>
<dbReference type="PROSITE" id="PS00198">
    <property type="entry name" value="4FE4S_FER_1"/>
    <property type="match status" value="1"/>
</dbReference>
<dbReference type="Gene3D" id="3.30.70.20">
    <property type="match status" value="2"/>
</dbReference>
<evidence type="ECO:0000256" key="5">
    <source>
        <dbReference type="ARBA" id="ARBA00023014"/>
    </source>
</evidence>
<dbReference type="PANTHER" id="PTHR43177:SF3">
    <property type="entry name" value="PROTEIN NRFC HOMOLOG"/>
    <property type="match status" value="1"/>
</dbReference>
<comment type="caution">
    <text evidence="7">The sequence shown here is derived from an EMBL/GenBank/DDBJ whole genome shotgun (WGS) entry which is preliminary data.</text>
</comment>
<evidence type="ECO:0000256" key="2">
    <source>
        <dbReference type="ARBA" id="ARBA00022723"/>
    </source>
</evidence>
<keyword evidence="8" id="KW-1185">Reference proteome</keyword>
<sequence length="254" mass="27422">MNETSEHTDLNRREFLTRSAATAGVALAPGVMLYSVAQARPADEPVSSAVRWGLLIDTNKCASGCSDCVSACERENGWGTGSTDESHSDATQKAQWIRKVEVKNTETGHAFTLPMMCQHCENPPCADVCPTGASFRRDDGIVLVDKHICIGCRYCMMACPYKARSFVHETLSDQKPYAPRGKGTVESCTLCVHRVDAGDSPACVEACTAENHNAMLFGDLNDPASPIAKTVATYATTQIRADLNLNPGVRYQGI</sequence>
<evidence type="ECO:0000313" key="7">
    <source>
        <dbReference type="EMBL" id="RCX31961.1"/>
    </source>
</evidence>
<dbReference type="SUPFAM" id="SSF54862">
    <property type="entry name" value="4Fe-4S ferredoxins"/>
    <property type="match status" value="1"/>
</dbReference>
<dbReference type="InterPro" id="IPR017900">
    <property type="entry name" value="4Fe4S_Fe_S_CS"/>
</dbReference>
<feature type="domain" description="4Fe-4S ferredoxin-type" evidence="6">
    <location>
        <begin position="140"/>
        <end position="169"/>
    </location>
</feature>
<evidence type="ECO:0000259" key="6">
    <source>
        <dbReference type="PROSITE" id="PS51379"/>
    </source>
</evidence>
<dbReference type="Proteomes" id="UP000252707">
    <property type="component" value="Unassembled WGS sequence"/>
</dbReference>
<dbReference type="RefSeq" id="WP_114278790.1">
    <property type="nucleotide sequence ID" value="NZ_QPJY01000002.1"/>
</dbReference>
<proteinExistence type="predicted"/>
<dbReference type="PANTHER" id="PTHR43177">
    <property type="entry name" value="PROTEIN NRFC"/>
    <property type="match status" value="1"/>
</dbReference>
<organism evidence="7 8">
    <name type="scientific">Thioalbus denitrificans</name>
    <dbReference type="NCBI Taxonomy" id="547122"/>
    <lineage>
        <taxon>Bacteria</taxon>
        <taxon>Pseudomonadati</taxon>
        <taxon>Pseudomonadota</taxon>
        <taxon>Gammaproteobacteria</taxon>
        <taxon>Chromatiales</taxon>
        <taxon>Ectothiorhodospiraceae</taxon>
        <taxon>Thioalbus</taxon>
    </lineage>
</organism>
<dbReference type="InterPro" id="IPR019546">
    <property type="entry name" value="TAT_signal_bac_arc"/>
</dbReference>
<evidence type="ECO:0000256" key="4">
    <source>
        <dbReference type="ARBA" id="ARBA00023004"/>
    </source>
</evidence>
<keyword evidence="5" id="KW-0411">Iron-sulfur</keyword>
<reference evidence="7 8" key="1">
    <citation type="submission" date="2018-07" db="EMBL/GenBank/DDBJ databases">
        <title>Genomic Encyclopedia of Type Strains, Phase IV (KMG-IV): sequencing the most valuable type-strain genomes for metagenomic binning, comparative biology and taxonomic classification.</title>
        <authorList>
            <person name="Goeker M."/>
        </authorList>
    </citation>
    <scope>NUCLEOTIDE SEQUENCE [LARGE SCALE GENOMIC DNA]</scope>
    <source>
        <strain evidence="7 8">DSM 26407</strain>
    </source>
</reference>
<name>A0A369CEF8_9GAMM</name>
<feature type="domain" description="4Fe-4S ferredoxin-type" evidence="6">
    <location>
        <begin position="108"/>
        <end position="139"/>
    </location>
</feature>
<protein>
    <submittedName>
        <fullName evidence="7">Molybdopterin-containing oxidoreductase family iron-sulfur binding subunit</fullName>
    </submittedName>
</protein>
<keyword evidence="1" id="KW-0004">4Fe-4S</keyword>
<dbReference type="PROSITE" id="PS51379">
    <property type="entry name" value="4FE4S_FER_2"/>
    <property type="match status" value="3"/>
</dbReference>
<dbReference type="AlphaFoldDB" id="A0A369CEF8"/>
<accession>A0A369CEF8</accession>
<dbReference type="GO" id="GO:0051539">
    <property type="term" value="F:4 iron, 4 sulfur cluster binding"/>
    <property type="evidence" value="ECO:0007669"/>
    <property type="project" value="UniProtKB-KW"/>
</dbReference>